<proteinExistence type="predicted"/>
<comment type="caution">
    <text evidence="1">The sequence shown here is derived from an EMBL/GenBank/DDBJ whole genome shotgun (WGS) entry which is preliminary data.</text>
</comment>
<protein>
    <submittedName>
        <fullName evidence="1">Uncharacterized protein</fullName>
    </submittedName>
</protein>
<sequence length="107" mass="11951">MNPATVIKILTAFTALSGQTDHVFRAPNSEDLKMKPLVELQLVDSFNSENLIPFTTAFELVSVAPSNMNKDNKLILIKLNPYACFRLAVIREGNQLFVFPPHSESCK</sequence>
<organism evidence="1 2">
    <name type="scientific">Fasciola hepatica</name>
    <name type="common">Liver fluke</name>
    <dbReference type="NCBI Taxonomy" id="6192"/>
    <lineage>
        <taxon>Eukaryota</taxon>
        <taxon>Metazoa</taxon>
        <taxon>Spiralia</taxon>
        <taxon>Lophotrochozoa</taxon>
        <taxon>Platyhelminthes</taxon>
        <taxon>Trematoda</taxon>
        <taxon>Digenea</taxon>
        <taxon>Plagiorchiida</taxon>
        <taxon>Echinostomata</taxon>
        <taxon>Echinostomatoidea</taxon>
        <taxon>Fasciolidae</taxon>
        <taxon>Fasciola</taxon>
    </lineage>
</organism>
<evidence type="ECO:0000313" key="1">
    <source>
        <dbReference type="EMBL" id="THD21927.1"/>
    </source>
</evidence>
<evidence type="ECO:0000313" key="2">
    <source>
        <dbReference type="Proteomes" id="UP000230066"/>
    </source>
</evidence>
<dbReference type="EMBL" id="JXXN02003130">
    <property type="protein sequence ID" value="THD21927.1"/>
    <property type="molecule type" value="Genomic_DNA"/>
</dbReference>
<gene>
    <name evidence="1" type="ORF">D915_007492</name>
</gene>
<dbReference type="AlphaFoldDB" id="A0A2H1C521"/>
<dbReference type="Proteomes" id="UP000230066">
    <property type="component" value="Unassembled WGS sequence"/>
</dbReference>
<keyword evidence="2" id="KW-1185">Reference proteome</keyword>
<name>A0A2H1C521_FASHE</name>
<reference evidence="1" key="1">
    <citation type="submission" date="2019-03" db="EMBL/GenBank/DDBJ databases">
        <title>Improved annotation for the trematode Fasciola hepatica.</title>
        <authorList>
            <person name="Choi Y.-J."/>
            <person name="Martin J."/>
            <person name="Mitreva M."/>
        </authorList>
    </citation>
    <scope>NUCLEOTIDE SEQUENCE [LARGE SCALE GENOMIC DNA]</scope>
</reference>
<accession>A0A2H1C521</accession>